<evidence type="ECO:0000313" key="5">
    <source>
        <dbReference type="RefSeq" id="XP_013405456.1"/>
    </source>
</evidence>
<dbReference type="PANTHER" id="PTHR46659:SF1">
    <property type="entry name" value="SERINE_THREONINE_TYROSINE-INTERACTING-LIKE PROTEIN 1"/>
    <property type="match status" value="1"/>
</dbReference>
<dbReference type="InterPro" id="IPR000340">
    <property type="entry name" value="Dual-sp_phosphatase_cat-dom"/>
</dbReference>
<dbReference type="InterPro" id="IPR001763">
    <property type="entry name" value="Rhodanese-like_dom"/>
</dbReference>
<name>A0A1S3HY40_LINAN</name>
<dbReference type="GeneID" id="106170221"/>
<dbReference type="STRING" id="7574.A0A1S3HY40"/>
<dbReference type="Pfam" id="PF00581">
    <property type="entry name" value="Rhodanese"/>
    <property type="match status" value="1"/>
</dbReference>
<dbReference type="OMA" id="RFCVVYD"/>
<proteinExistence type="predicted"/>
<dbReference type="CDD" id="cd14517">
    <property type="entry name" value="DSP_STYXL1"/>
    <property type="match status" value="1"/>
</dbReference>
<dbReference type="FunFam" id="3.90.190.10:FF:000082">
    <property type="entry name" value="Serine/threonine/tyrosine-interacting-like protein 1"/>
    <property type="match status" value="1"/>
</dbReference>
<dbReference type="KEGG" id="lak:106170221"/>
<evidence type="ECO:0000313" key="3">
    <source>
        <dbReference type="Proteomes" id="UP000085678"/>
    </source>
</evidence>
<dbReference type="Gene3D" id="3.90.190.10">
    <property type="entry name" value="Protein tyrosine phosphatase superfamily"/>
    <property type="match status" value="1"/>
</dbReference>
<dbReference type="Proteomes" id="UP000085678">
    <property type="component" value="Unplaced"/>
</dbReference>
<dbReference type="SUPFAM" id="SSF52821">
    <property type="entry name" value="Rhodanese/Cell cycle control phosphatase"/>
    <property type="match status" value="1"/>
</dbReference>
<evidence type="ECO:0000313" key="4">
    <source>
        <dbReference type="RefSeq" id="XP_013405455.1"/>
    </source>
</evidence>
<dbReference type="GO" id="GO:0005739">
    <property type="term" value="C:mitochondrion"/>
    <property type="evidence" value="ECO:0007669"/>
    <property type="project" value="TreeGrafter"/>
</dbReference>
<dbReference type="InterPro" id="IPR053272">
    <property type="entry name" value="STY_interacting-like"/>
</dbReference>
<evidence type="ECO:0000259" key="2">
    <source>
        <dbReference type="PROSITE" id="PS50206"/>
    </source>
</evidence>
<protein>
    <submittedName>
        <fullName evidence="4 5">Serine/threonine/tyrosine-interacting-like protein 1</fullName>
    </submittedName>
</protein>
<dbReference type="RefSeq" id="XP_013405455.1">
    <property type="nucleotide sequence ID" value="XM_013550001.2"/>
</dbReference>
<dbReference type="InterPro" id="IPR029021">
    <property type="entry name" value="Prot-tyrosine_phosphatase-like"/>
</dbReference>
<gene>
    <name evidence="4 5" type="primary">LOC106170221</name>
</gene>
<dbReference type="RefSeq" id="XP_013405456.1">
    <property type="nucleotide sequence ID" value="XM_013550002.2"/>
</dbReference>
<dbReference type="Pfam" id="PF00782">
    <property type="entry name" value="DSPc"/>
    <property type="match status" value="1"/>
</dbReference>
<dbReference type="GO" id="GO:0004864">
    <property type="term" value="F:protein phosphatase inhibitor activity"/>
    <property type="evidence" value="ECO:0007669"/>
    <property type="project" value="TreeGrafter"/>
</dbReference>
<dbReference type="SMART" id="SM00195">
    <property type="entry name" value="DSPc"/>
    <property type="match status" value="1"/>
</dbReference>
<dbReference type="InterPro" id="IPR036873">
    <property type="entry name" value="Rhodanese-like_dom_sf"/>
</dbReference>
<keyword evidence="3" id="KW-1185">Reference proteome</keyword>
<dbReference type="Gene3D" id="3.40.250.10">
    <property type="entry name" value="Rhodanese-like domain"/>
    <property type="match status" value="1"/>
</dbReference>
<dbReference type="OrthoDB" id="10252009at2759"/>
<dbReference type="SMART" id="SM00450">
    <property type="entry name" value="RHOD"/>
    <property type="match status" value="1"/>
</dbReference>
<dbReference type="AlphaFoldDB" id="A0A1S3HY40"/>
<dbReference type="GO" id="GO:0062030">
    <property type="term" value="P:negative regulation of stress granule assembly"/>
    <property type="evidence" value="ECO:0007669"/>
    <property type="project" value="TreeGrafter"/>
</dbReference>
<dbReference type="GO" id="GO:0019903">
    <property type="term" value="F:protein phosphatase binding"/>
    <property type="evidence" value="ECO:0007669"/>
    <property type="project" value="TreeGrafter"/>
</dbReference>
<sequence length="296" mass="33649">MAGIVLLEATDLYNLLNAATIYPCLSDPNYMMLLDARKKHEYNESHVVTSKKAPKNENGDFTVPYGAELECKQHVVVYDGNTDSLKDTESPAYQCASVMAETSRNPVNILKGGYEDFSALYPFLRTQKIIFMPQEMDNLKTYPIEVIPGFLYMGNMRQGNAAYIQKDLKVKGHINCCVEPGEIFKEQGPQLLHIPVEDNEEADMYSQFKEACTFLDEHRNGNRVVLVYSARGISRSACIVMAYLMHHNKWTLKEAYQHALRCSPTVRPNRGFVEQLAKWEEEVLGQKTTDISDPNF</sequence>
<dbReference type="GO" id="GO:0001691">
    <property type="term" value="F:pseudophosphatase activity"/>
    <property type="evidence" value="ECO:0007669"/>
    <property type="project" value="TreeGrafter"/>
</dbReference>
<organism evidence="4">
    <name type="scientific">Lingula anatina</name>
    <name type="common">Brachiopod</name>
    <name type="synonym">Lingula unguis</name>
    <dbReference type="NCBI Taxonomy" id="7574"/>
    <lineage>
        <taxon>Eukaryota</taxon>
        <taxon>Metazoa</taxon>
        <taxon>Spiralia</taxon>
        <taxon>Lophotrochozoa</taxon>
        <taxon>Brachiopoda</taxon>
        <taxon>Linguliformea</taxon>
        <taxon>Lingulata</taxon>
        <taxon>Lingulida</taxon>
        <taxon>Linguloidea</taxon>
        <taxon>Lingulidae</taxon>
        <taxon>Lingula</taxon>
    </lineage>
</organism>
<dbReference type="PROSITE" id="PS50054">
    <property type="entry name" value="TYR_PHOSPHATASE_DUAL"/>
    <property type="match status" value="1"/>
</dbReference>
<accession>A0A1S3HY40</accession>
<dbReference type="InterPro" id="IPR020422">
    <property type="entry name" value="TYR_PHOSPHATASE_DUAL_dom"/>
</dbReference>
<feature type="domain" description="Rhodanese" evidence="2">
    <location>
        <begin position="33"/>
        <end position="125"/>
    </location>
</feature>
<dbReference type="GO" id="GO:2001244">
    <property type="term" value="P:positive regulation of intrinsic apoptotic signaling pathway"/>
    <property type="evidence" value="ECO:0007669"/>
    <property type="project" value="TreeGrafter"/>
</dbReference>
<evidence type="ECO:0000259" key="1">
    <source>
        <dbReference type="PROSITE" id="PS50054"/>
    </source>
</evidence>
<dbReference type="PROSITE" id="PS50206">
    <property type="entry name" value="RHODANESE_3"/>
    <property type="match status" value="1"/>
</dbReference>
<reference evidence="4 5" key="1">
    <citation type="submission" date="2023-09" db="UniProtKB">
        <authorList>
            <consortium name="RefSeq"/>
        </authorList>
    </citation>
    <scope>IDENTIFICATION</scope>
    <source>
        <tissue evidence="4 5">Gonads</tissue>
    </source>
</reference>
<dbReference type="PANTHER" id="PTHR46659">
    <property type="entry name" value="SERINE/THREONINE/TYROSINE-INTERACTING-LIKE PROTEIN 1"/>
    <property type="match status" value="1"/>
</dbReference>
<dbReference type="SUPFAM" id="SSF52799">
    <property type="entry name" value="(Phosphotyrosine protein) phosphatases II"/>
    <property type="match status" value="1"/>
</dbReference>
<feature type="domain" description="Tyrosine-protein phosphatase" evidence="1">
    <location>
        <begin position="142"/>
        <end position="285"/>
    </location>
</feature>